<dbReference type="RefSeq" id="WP_157374935.1">
    <property type="nucleotide sequence ID" value="NZ_CP012677.1"/>
</dbReference>
<organism evidence="2 3">
    <name type="scientific">Arthrobacter alpinus</name>
    <dbReference type="NCBI Taxonomy" id="656366"/>
    <lineage>
        <taxon>Bacteria</taxon>
        <taxon>Bacillati</taxon>
        <taxon>Actinomycetota</taxon>
        <taxon>Actinomycetes</taxon>
        <taxon>Micrococcales</taxon>
        <taxon>Micrococcaceae</taxon>
        <taxon>Arthrobacter</taxon>
    </lineage>
</organism>
<reference evidence="3" key="1">
    <citation type="submission" date="2015-09" db="EMBL/GenBank/DDBJ databases">
        <title>Complete genome of Arthrobacter alpinus strain R3.8.</title>
        <authorList>
            <person name="See-Too W.S."/>
            <person name="Chan K.G."/>
        </authorList>
    </citation>
    <scope>NUCLEOTIDE SEQUENCE [LARGE SCALE GENOMIC DNA]</scope>
    <source>
        <strain evidence="3">R3.8</strain>
    </source>
</reference>
<proteinExistence type="predicted"/>
<dbReference type="EMBL" id="CP012677">
    <property type="protein sequence ID" value="ALE92296.1"/>
    <property type="molecule type" value="Genomic_DNA"/>
</dbReference>
<keyword evidence="3" id="KW-1185">Reference proteome</keyword>
<accession>A0A0M4RNN9</accession>
<dbReference type="OrthoDB" id="5065133at2"/>
<dbReference type="SUPFAM" id="SSF49879">
    <property type="entry name" value="SMAD/FHA domain"/>
    <property type="match status" value="1"/>
</dbReference>
<sequence>MRFDIDLAFSTDLPAEEGEEATVVNGRITAAGQEIHIHADNAALFRLGSRRQLPALRKLAHSLAQRGIVVSVSVPEGVIVTLGAVELSALQRLLTNSSYIKPGKANTWATLIKAQASGGTRGSLLPPATPLPISPTFQRRYRMKPTTTHYARGGGRPRLIFVRDSETWDGRPPNEYNLTAENTIIGSGAEADFRLPDLSADHGHVVHTADDEYVYLPGEGDTHQRHEQILRTGARLLLGPWRMVYFREEYADHGRPFGGRTAGEFAKLQRPQFDPRSNQIEYDAVSGLGDPRRPK</sequence>
<dbReference type="InterPro" id="IPR008984">
    <property type="entry name" value="SMAD_FHA_dom_sf"/>
</dbReference>
<protein>
    <recommendedName>
        <fullName evidence="4">FHA domain-containing protein</fullName>
    </recommendedName>
</protein>
<dbReference type="PATRIC" id="fig|656366.3.peg.1717"/>
<evidence type="ECO:0008006" key="4">
    <source>
        <dbReference type="Google" id="ProtNLM"/>
    </source>
</evidence>
<feature type="region of interest" description="Disordered" evidence="1">
    <location>
        <begin position="264"/>
        <end position="295"/>
    </location>
</feature>
<dbReference type="KEGG" id="aaq:AOC05_08045"/>
<evidence type="ECO:0000313" key="3">
    <source>
        <dbReference type="Proteomes" id="UP000062833"/>
    </source>
</evidence>
<name>A0A0M4RNN9_9MICC</name>
<gene>
    <name evidence="2" type="ORF">AOC05_08045</name>
</gene>
<dbReference type="Proteomes" id="UP000062833">
    <property type="component" value="Chromosome"/>
</dbReference>
<evidence type="ECO:0000256" key="1">
    <source>
        <dbReference type="SAM" id="MobiDB-lite"/>
    </source>
</evidence>
<dbReference type="AlphaFoldDB" id="A0A0M4RNN9"/>
<evidence type="ECO:0000313" key="2">
    <source>
        <dbReference type="EMBL" id="ALE92296.1"/>
    </source>
</evidence>